<keyword evidence="5" id="KW-0560">Oxidoreductase</keyword>
<accession>A0A0H3F8W1</accession>
<dbReference type="PIRSF" id="PIRSF000126">
    <property type="entry name" value="11-beta-HSD1"/>
    <property type="match status" value="1"/>
</dbReference>
<dbReference type="PRINTS" id="PR00080">
    <property type="entry name" value="SDRFAMILY"/>
</dbReference>
<sequence length="264" mass="28662">MSDTIRTQSVALITGASSGIGATYADRLAKRGYDLVLVARDATRLKALAERLQDETGVKITVLPADLTRSEDLARIEDFIRATPQISLLINNAGASLKAGFENSDADAIGNLITLNVTSVARLSRVAFDGLIKHKDGAIINIASVMALTPELQSAVYSATKAFVLTFSQTLQFEMAERGLYVQAVLPAATRTEIWERSGKNIDEVPGVMEVGELVDAALLGFDRKEKITIPPLQDEKQWDEFDALRSAMVPNFLQAHAAPRYKA</sequence>
<gene>
    <name evidence="9" type="ordered locus">Rahaq_1731</name>
</gene>
<protein>
    <submittedName>
        <fullName evidence="9">Short-chain dehydrogenase/reductase SDR</fullName>
    </submittedName>
</protein>
<reference evidence="9 10" key="2">
    <citation type="journal article" date="2012" name="J. Bacteriol.">
        <title>Complete Genome Sequence of Rahnella sp. Strain Y9602, a Gammaproteobacterium Isolate from Metal- and Radionuclide-Contaminated Soil.</title>
        <authorList>
            <person name="Martinez R.J."/>
            <person name="Bruce D."/>
            <person name="Detter C."/>
            <person name="Goodwin L.A."/>
            <person name="Han J."/>
            <person name="Han C.S."/>
            <person name="Held B."/>
            <person name="Land M.L."/>
            <person name="Mikhailova N."/>
            <person name="Nolan M."/>
            <person name="Pennacchio L."/>
            <person name="Pitluck S."/>
            <person name="Tapia R."/>
            <person name="Woyke T."/>
            <person name="Sobecky P.A."/>
        </authorList>
    </citation>
    <scope>NUCLEOTIDE SEQUENCE [LARGE SCALE GENOMIC DNA]</scope>
    <source>
        <strain evidence="9 10">Y9602</strain>
    </source>
</reference>
<dbReference type="RefSeq" id="WP_013575051.1">
    <property type="nucleotide sequence ID" value="NC_015061.1"/>
</dbReference>
<keyword evidence="6" id="KW-0443">Lipid metabolism</keyword>
<dbReference type="InterPro" id="IPR020904">
    <property type="entry name" value="Sc_DH/Rdtase_CS"/>
</dbReference>
<dbReference type="GO" id="GO:0016491">
    <property type="term" value="F:oxidoreductase activity"/>
    <property type="evidence" value="ECO:0007669"/>
    <property type="project" value="UniProtKB-KW"/>
</dbReference>
<evidence type="ECO:0000256" key="1">
    <source>
        <dbReference type="ARBA" id="ARBA00005194"/>
    </source>
</evidence>
<evidence type="ECO:0000256" key="8">
    <source>
        <dbReference type="RuleBase" id="RU000363"/>
    </source>
</evidence>
<dbReference type="OrthoDB" id="9810734at2"/>
<evidence type="ECO:0000256" key="2">
    <source>
        <dbReference type="ARBA" id="ARBA00022516"/>
    </source>
</evidence>
<dbReference type="PANTHER" id="PTHR43086:SF2">
    <property type="entry name" value="HYDROXYSTEROID DEHYDROGENASE-LIKE PROTEIN 1"/>
    <property type="match status" value="1"/>
</dbReference>
<dbReference type="Pfam" id="PF00106">
    <property type="entry name" value="adh_short"/>
    <property type="match status" value="1"/>
</dbReference>
<reference evidence="10" key="1">
    <citation type="submission" date="2011-01" db="EMBL/GenBank/DDBJ databases">
        <title>Complete sequence of chromosome of Rahnella sp. Y9602.</title>
        <authorList>
            <consortium name="US DOE Joint Genome Institute"/>
            <person name="Lucas S."/>
            <person name="Copeland A."/>
            <person name="Lapidus A."/>
            <person name="Cheng J.-F."/>
            <person name="Goodwin L."/>
            <person name="Pitluck S."/>
            <person name="Lu M."/>
            <person name="Detter J.C."/>
            <person name="Han C."/>
            <person name="Tapia R."/>
            <person name="Land M."/>
            <person name="Hauser L."/>
            <person name="Kyrpides N."/>
            <person name="Ivanova N."/>
            <person name="Ovchinnikova G."/>
            <person name="Pagani I."/>
            <person name="Sobecky P.A."/>
            <person name="Martinez R.J."/>
            <person name="Woyke T."/>
        </authorList>
    </citation>
    <scope>NUCLEOTIDE SEQUENCE [LARGE SCALE GENOMIC DNA]</scope>
    <source>
        <strain evidence="10">Y9602</strain>
    </source>
</reference>
<evidence type="ECO:0000256" key="6">
    <source>
        <dbReference type="ARBA" id="ARBA00023098"/>
    </source>
</evidence>
<dbReference type="eggNOG" id="COG0300">
    <property type="taxonomic scope" value="Bacteria"/>
</dbReference>
<comment type="pathway">
    <text evidence="1">Lipid metabolism; fatty acid biosynthesis.</text>
</comment>
<keyword evidence="4" id="KW-0521">NADP</keyword>
<dbReference type="Proteomes" id="UP000007257">
    <property type="component" value="Chromosome"/>
</dbReference>
<dbReference type="SUPFAM" id="SSF51735">
    <property type="entry name" value="NAD(P)-binding Rossmann-fold domains"/>
    <property type="match status" value="1"/>
</dbReference>
<dbReference type="KEGG" id="rah:Rahaq_1731"/>
<evidence type="ECO:0000256" key="7">
    <source>
        <dbReference type="ARBA" id="ARBA00023160"/>
    </source>
</evidence>
<dbReference type="InterPro" id="IPR002347">
    <property type="entry name" value="SDR_fam"/>
</dbReference>
<keyword evidence="2" id="KW-0444">Lipid biosynthesis</keyword>
<proteinExistence type="inferred from homology"/>
<dbReference type="PANTHER" id="PTHR43086">
    <property type="entry name" value="VERY-LONG-CHAIN 3-OXOOACYL-COA REDUCTASE"/>
    <property type="match status" value="1"/>
</dbReference>
<evidence type="ECO:0000256" key="3">
    <source>
        <dbReference type="ARBA" id="ARBA00022832"/>
    </source>
</evidence>
<evidence type="ECO:0000256" key="5">
    <source>
        <dbReference type="ARBA" id="ARBA00023002"/>
    </source>
</evidence>
<dbReference type="EMBL" id="CP002505">
    <property type="protein sequence ID" value="ADW73349.1"/>
    <property type="molecule type" value="Genomic_DNA"/>
</dbReference>
<dbReference type="PRINTS" id="PR00081">
    <property type="entry name" value="GDHRDH"/>
</dbReference>
<keyword evidence="7" id="KW-0275">Fatty acid biosynthesis</keyword>
<dbReference type="HOGENOM" id="CLU_010194_2_1_6"/>
<name>A0A0H3F8W1_RAHSY</name>
<dbReference type="AlphaFoldDB" id="A0A0H3F8W1"/>
<dbReference type="Gene3D" id="3.40.50.720">
    <property type="entry name" value="NAD(P)-binding Rossmann-like Domain"/>
    <property type="match status" value="1"/>
</dbReference>
<evidence type="ECO:0000313" key="10">
    <source>
        <dbReference type="Proteomes" id="UP000007257"/>
    </source>
</evidence>
<organism evidence="9 10">
    <name type="scientific">Rahnella sp. (strain Y9602)</name>
    <dbReference type="NCBI Taxonomy" id="2703885"/>
    <lineage>
        <taxon>Bacteria</taxon>
        <taxon>Pseudomonadati</taxon>
        <taxon>Pseudomonadota</taxon>
        <taxon>Gammaproteobacteria</taxon>
        <taxon>Enterobacterales</taxon>
        <taxon>Yersiniaceae</taxon>
        <taxon>Rahnella</taxon>
    </lineage>
</organism>
<comment type="similarity">
    <text evidence="8">Belongs to the short-chain dehydrogenases/reductases (SDR) family.</text>
</comment>
<dbReference type="InterPro" id="IPR036291">
    <property type="entry name" value="NAD(P)-bd_dom_sf"/>
</dbReference>
<dbReference type="GO" id="GO:0030497">
    <property type="term" value="P:fatty acid elongation"/>
    <property type="evidence" value="ECO:0007669"/>
    <property type="project" value="TreeGrafter"/>
</dbReference>
<evidence type="ECO:0000256" key="4">
    <source>
        <dbReference type="ARBA" id="ARBA00022857"/>
    </source>
</evidence>
<dbReference type="PROSITE" id="PS00061">
    <property type="entry name" value="ADH_SHORT"/>
    <property type="match status" value="1"/>
</dbReference>
<keyword evidence="3" id="KW-0276">Fatty acid metabolism</keyword>
<evidence type="ECO:0000313" key="9">
    <source>
        <dbReference type="EMBL" id="ADW73349.1"/>
    </source>
</evidence>